<feature type="transmembrane region" description="Helical" evidence="5">
    <location>
        <begin position="62"/>
        <end position="85"/>
    </location>
</feature>
<dbReference type="Proteomes" id="UP000038045">
    <property type="component" value="Unplaced"/>
</dbReference>
<keyword evidence="4 5" id="KW-0472">Membrane</keyword>
<dbReference type="InterPro" id="IPR053071">
    <property type="entry name" value="GPCR1-related_rcpt"/>
</dbReference>
<dbReference type="CDD" id="cd14978">
    <property type="entry name" value="7tmA_FMRFamide_R-like"/>
    <property type="match status" value="1"/>
</dbReference>
<feature type="domain" description="G-protein coupled receptors family 1 profile" evidence="6">
    <location>
        <begin position="77"/>
        <end position="381"/>
    </location>
</feature>
<dbReference type="AlphaFoldDB" id="A0A0N4Z9L4"/>
<dbReference type="PROSITE" id="PS50262">
    <property type="entry name" value="G_PROTEIN_RECEP_F1_2"/>
    <property type="match status" value="1"/>
</dbReference>
<dbReference type="SUPFAM" id="SSF81321">
    <property type="entry name" value="Family A G protein-coupled receptor-like"/>
    <property type="match status" value="1"/>
</dbReference>
<evidence type="ECO:0000256" key="2">
    <source>
        <dbReference type="ARBA" id="ARBA00022692"/>
    </source>
</evidence>
<evidence type="ECO:0000313" key="8">
    <source>
        <dbReference type="WBParaSite" id="PTRK_0000404500.1"/>
    </source>
</evidence>
<feature type="transmembrane region" description="Helical" evidence="5">
    <location>
        <begin position="243"/>
        <end position="267"/>
    </location>
</feature>
<dbReference type="InterPro" id="IPR017452">
    <property type="entry name" value="GPCR_Rhodpsn_7TM"/>
</dbReference>
<feature type="transmembrane region" description="Helical" evidence="5">
    <location>
        <begin position="188"/>
        <end position="207"/>
    </location>
</feature>
<keyword evidence="7" id="KW-1185">Reference proteome</keyword>
<keyword evidence="2 5" id="KW-0812">Transmembrane</keyword>
<reference evidence="8" key="1">
    <citation type="submission" date="2017-02" db="UniProtKB">
        <authorList>
            <consortium name="WormBaseParasite"/>
        </authorList>
    </citation>
    <scope>IDENTIFICATION</scope>
</reference>
<dbReference type="PANTHER" id="PTHR47023">
    <property type="entry name" value="SEX PEPTIDE RECEPTOR"/>
    <property type="match status" value="1"/>
</dbReference>
<evidence type="ECO:0000259" key="6">
    <source>
        <dbReference type="PROSITE" id="PS50262"/>
    </source>
</evidence>
<accession>A0A0N4Z9L4</accession>
<organism evidence="7 8">
    <name type="scientific">Parastrongyloides trichosuri</name>
    <name type="common">Possum-specific nematode worm</name>
    <dbReference type="NCBI Taxonomy" id="131310"/>
    <lineage>
        <taxon>Eukaryota</taxon>
        <taxon>Metazoa</taxon>
        <taxon>Ecdysozoa</taxon>
        <taxon>Nematoda</taxon>
        <taxon>Chromadorea</taxon>
        <taxon>Rhabditida</taxon>
        <taxon>Tylenchina</taxon>
        <taxon>Panagrolaimomorpha</taxon>
        <taxon>Strongyloidoidea</taxon>
        <taxon>Strongyloididae</taxon>
        <taxon>Parastrongyloides</taxon>
    </lineage>
</organism>
<sequence>MDLQRYAKEIAKTEAIWYLGKFYNDTMIHNKCPEKIITEHGYTNCDIINTSSTDPIWLARPIYGYAVPVVTLISLLTNSMAILILSNKTLRTPTNHILLTMATSELCTAFSSMPWVLYYYTFGGYLNDLKYGMPPFWCKYHSHIWKTIPTLFHTNAIWLTVYLAVQRYIYVCLSHSAQTYCTLKKTKITVWLIFLASVISVLPSLIFEDSISYEFQPGRYFCLKVYSELIEVMGVGNFMILSISARVIFVHVMPCIVIIIFTAKLFWAISKQEKKRSICMPTALKKLSTYSQSANQNTALLMTLQNKNNNSRLMQTSTRLLIVVISIFLIIEVPLAFIFMLHVIIVVYQVKADPFWNYINCLLIIRNFLIIFTYPINFAIYFGMSSSFKQIFKETFFGKYFKKKSISNNMTDLSSKNRKNGRSLANSHSACTPKLCHNQEICYDNNNKPKDNANIYLDVNGTYKKSPIKYRNSFRTDRRNKEYSSVQHEKRLSIPIVLQNDSNDDENIITILNNVPSSISMKAIVHQSI</sequence>
<evidence type="ECO:0000313" key="7">
    <source>
        <dbReference type="Proteomes" id="UP000038045"/>
    </source>
</evidence>
<dbReference type="InterPro" id="IPR000276">
    <property type="entry name" value="GPCR_Rhodpsn"/>
</dbReference>
<feature type="transmembrane region" description="Helical" evidence="5">
    <location>
        <begin position="97"/>
        <end position="120"/>
    </location>
</feature>
<dbReference type="WBParaSite" id="PTRK_0000404500.1">
    <property type="protein sequence ID" value="PTRK_0000404500.1"/>
    <property type="gene ID" value="PTRK_0000404500"/>
</dbReference>
<evidence type="ECO:0000256" key="4">
    <source>
        <dbReference type="ARBA" id="ARBA00023136"/>
    </source>
</evidence>
<evidence type="ECO:0000256" key="3">
    <source>
        <dbReference type="ARBA" id="ARBA00022989"/>
    </source>
</evidence>
<proteinExistence type="predicted"/>
<dbReference type="GO" id="GO:0016020">
    <property type="term" value="C:membrane"/>
    <property type="evidence" value="ECO:0007669"/>
    <property type="project" value="UniProtKB-SubCell"/>
</dbReference>
<dbReference type="STRING" id="131310.A0A0N4Z9L4"/>
<protein>
    <submittedName>
        <fullName evidence="8">G_PROTEIN_RECEP_F1_2 domain-containing protein</fullName>
    </submittedName>
</protein>
<comment type="subcellular location">
    <subcellularLocation>
        <location evidence="1">Membrane</location>
    </subcellularLocation>
</comment>
<dbReference type="GO" id="GO:0004930">
    <property type="term" value="F:G protein-coupled receptor activity"/>
    <property type="evidence" value="ECO:0007669"/>
    <property type="project" value="InterPro"/>
</dbReference>
<feature type="transmembrane region" description="Helical" evidence="5">
    <location>
        <begin position="320"/>
        <end position="349"/>
    </location>
</feature>
<dbReference type="Pfam" id="PF00001">
    <property type="entry name" value="7tm_1"/>
    <property type="match status" value="1"/>
</dbReference>
<feature type="transmembrane region" description="Helical" evidence="5">
    <location>
        <begin position="355"/>
        <end position="383"/>
    </location>
</feature>
<dbReference type="Gene3D" id="1.20.1070.10">
    <property type="entry name" value="Rhodopsin 7-helix transmembrane proteins"/>
    <property type="match status" value="1"/>
</dbReference>
<name>A0A0N4Z9L4_PARTI</name>
<evidence type="ECO:0000256" key="1">
    <source>
        <dbReference type="ARBA" id="ARBA00004370"/>
    </source>
</evidence>
<dbReference type="PRINTS" id="PR00237">
    <property type="entry name" value="GPCRRHODOPSN"/>
</dbReference>
<keyword evidence="3 5" id="KW-1133">Transmembrane helix</keyword>
<evidence type="ECO:0000256" key="5">
    <source>
        <dbReference type="SAM" id="Phobius"/>
    </source>
</evidence>
<dbReference type="PANTHER" id="PTHR47023:SF1">
    <property type="entry name" value="SEX PEPTIDE RECEPTOR"/>
    <property type="match status" value="1"/>
</dbReference>